<dbReference type="InterPro" id="IPR000047">
    <property type="entry name" value="HTH_motif"/>
</dbReference>
<evidence type="ECO:0000256" key="1">
    <source>
        <dbReference type="ARBA" id="ARBA00004123"/>
    </source>
</evidence>
<evidence type="ECO:0000259" key="8">
    <source>
        <dbReference type="PROSITE" id="PS50071"/>
    </source>
</evidence>
<dbReference type="InterPro" id="IPR009057">
    <property type="entry name" value="Homeodomain-like_sf"/>
</dbReference>
<reference evidence="9" key="1">
    <citation type="submission" date="2015-03" db="EMBL/GenBank/DDBJ databases">
        <title>Wuchereria bancrofti Genome Sequencing Papua New Guinea Strain.</title>
        <authorList>
            <person name="Small S.T."/>
            <person name="Serre D."/>
            <person name="Zimmerman P.A."/>
        </authorList>
    </citation>
    <scope>NUCLEOTIDE SEQUENCE [LARGE SCALE GENOMIC DNA]</scope>
    <source>
        <strain evidence="9">pt0022</strain>
    </source>
</reference>
<comment type="subcellular location">
    <subcellularLocation>
        <location evidence="1 5 6">Nucleus</location>
    </subcellularLocation>
</comment>
<dbReference type="GO" id="GO:0000978">
    <property type="term" value="F:RNA polymerase II cis-regulatory region sequence-specific DNA binding"/>
    <property type="evidence" value="ECO:0007669"/>
    <property type="project" value="TreeGrafter"/>
</dbReference>
<evidence type="ECO:0000256" key="3">
    <source>
        <dbReference type="ARBA" id="ARBA00023155"/>
    </source>
</evidence>
<dbReference type="FunFam" id="1.10.10.60:FF:000424">
    <property type="entry name" value="ANTP homeobox protein"/>
    <property type="match status" value="1"/>
</dbReference>
<keyword evidence="4 5" id="KW-0539">Nucleus</keyword>
<dbReference type="InterPro" id="IPR050460">
    <property type="entry name" value="Distal-less_Homeobox_TF"/>
</dbReference>
<dbReference type="PANTHER" id="PTHR24327:SF81">
    <property type="entry name" value="HOMEOTIC PROTEIN DISTAL-LESS-RELATED"/>
    <property type="match status" value="1"/>
</dbReference>
<dbReference type="InterPro" id="IPR020479">
    <property type="entry name" value="HD_metazoa"/>
</dbReference>
<dbReference type="SUPFAM" id="SSF46689">
    <property type="entry name" value="Homeodomain-like"/>
    <property type="match status" value="1"/>
</dbReference>
<dbReference type="InterPro" id="IPR001356">
    <property type="entry name" value="HD"/>
</dbReference>
<reference evidence="9" key="2">
    <citation type="journal article" date="2016" name="Mol. Ecol.">
        <title>Population genomics of the filarial nematode parasite Wuchereria bancrofti from mosquitoes.</title>
        <authorList>
            <person name="Small S.T."/>
            <person name="Reimer L.J."/>
            <person name="Tisch D.J."/>
            <person name="King C.L."/>
            <person name="Christensen B.M."/>
            <person name="Siba P.M."/>
            <person name="Kazura J.W."/>
            <person name="Serre D."/>
            <person name="Zimmerman P.A."/>
        </authorList>
    </citation>
    <scope>NUCLEOTIDE SEQUENCE</scope>
    <source>
        <strain evidence="9">pt0022</strain>
    </source>
</reference>
<dbReference type="SMART" id="SM00389">
    <property type="entry name" value="HOX"/>
    <property type="match status" value="1"/>
</dbReference>
<accession>A0AAF5PQR0</accession>
<evidence type="ECO:0000256" key="5">
    <source>
        <dbReference type="PROSITE-ProRule" id="PRU00108"/>
    </source>
</evidence>
<evidence type="ECO:0000256" key="7">
    <source>
        <dbReference type="SAM" id="MobiDB-lite"/>
    </source>
</evidence>
<feature type="DNA-binding region" description="Homeobox" evidence="5">
    <location>
        <begin position="269"/>
        <end position="328"/>
    </location>
</feature>
<evidence type="ECO:0000313" key="9">
    <source>
        <dbReference type="Proteomes" id="UP000093561"/>
    </source>
</evidence>
<feature type="domain" description="Homeobox" evidence="8">
    <location>
        <begin position="267"/>
        <end position="327"/>
    </location>
</feature>
<dbReference type="Pfam" id="PF00046">
    <property type="entry name" value="Homeodomain"/>
    <property type="match status" value="1"/>
</dbReference>
<dbReference type="Gene3D" id="1.10.10.60">
    <property type="entry name" value="Homeodomain-like"/>
    <property type="match status" value="1"/>
</dbReference>
<organism evidence="9 10">
    <name type="scientific">Wuchereria bancrofti</name>
    <dbReference type="NCBI Taxonomy" id="6293"/>
    <lineage>
        <taxon>Eukaryota</taxon>
        <taxon>Metazoa</taxon>
        <taxon>Ecdysozoa</taxon>
        <taxon>Nematoda</taxon>
        <taxon>Chromadorea</taxon>
        <taxon>Rhabditida</taxon>
        <taxon>Spirurina</taxon>
        <taxon>Spiruromorpha</taxon>
        <taxon>Filarioidea</taxon>
        <taxon>Onchocercidae</taxon>
        <taxon>Wuchereria</taxon>
    </lineage>
</organism>
<keyword evidence="2 5" id="KW-0238">DNA-binding</keyword>
<name>A0AAF5PQR0_WUCBA</name>
<feature type="compositionally biased region" description="Pro residues" evidence="7">
    <location>
        <begin position="137"/>
        <end position="160"/>
    </location>
</feature>
<dbReference type="PROSITE" id="PS00027">
    <property type="entry name" value="HOMEOBOX_1"/>
    <property type="match status" value="1"/>
</dbReference>
<proteinExistence type="predicted"/>
<dbReference type="WBParaSite" id="mrna-Wban_04183">
    <property type="protein sequence ID" value="mrna-Wban_04183"/>
    <property type="gene ID" value="Wban_04183"/>
</dbReference>
<dbReference type="PRINTS" id="PR00024">
    <property type="entry name" value="HOMEOBOX"/>
</dbReference>
<dbReference type="GO" id="GO:0005634">
    <property type="term" value="C:nucleus"/>
    <property type="evidence" value="ECO:0007669"/>
    <property type="project" value="UniProtKB-SubCell"/>
</dbReference>
<feature type="region of interest" description="Disordered" evidence="7">
    <location>
        <begin position="321"/>
        <end position="437"/>
    </location>
</feature>
<feature type="compositionally biased region" description="Low complexity" evidence="7">
    <location>
        <begin position="351"/>
        <end position="391"/>
    </location>
</feature>
<dbReference type="PRINTS" id="PR00031">
    <property type="entry name" value="HTHREPRESSR"/>
</dbReference>
<dbReference type="SUPFAM" id="SSF101447">
    <property type="entry name" value="Formin homology 2 domain (FH2 domain)"/>
    <property type="match status" value="1"/>
</dbReference>
<dbReference type="CDD" id="cd00086">
    <property type="entry name" value="homeodomain"/>
    <property type="match status" value="1"/>
</dbReference>
<feature type="compositionally biased region" description="Low complexity" evidence="7">
    <location>
        <begin position="426"/>
        <end position="437"/>
    </location>
</feature>
<protein>
    <recommendedName>
        <fullName evidence="8">Homeobox domain-containing protein</fullName>
    </recommendedName>
</protein>
<dbReference type="AlphaFoldDB" id="A0AAF5PQR0"/>
<dbReference type="GO" id="GO:0000981">
    <property type="term" value="F:DNA-binding transcription factor activity, RNA polymerase II-specific"/>
    <property type="evidence" value="ECO:0007669"/>
    <property type="project" value="InterPro"/>
</dbReference>
<evidence type="ECO:0000256" key="4">
    <source>
        <dbReference type="ARBA" id="ARBA00023242"/>
    </source>
</evidence>
<dbReference type="PANTHER" id="PTHR24327">
    <property type="entry name" value="HOMEOBOX PROTEIN"/>
    <property type="match status" value="1"/>
</dbReference>
<feature type="compositionally biased region" description="Pro residues" evidence="7">
    <location>
        <begin position="119"/>
        <end position="130"/>
    </location>
</feature>
<dbReference type="InterPro" id="IPR017970">
    <property type="entry name" value="Homeobox_CS"/>
</dbReference>
<evidence type="ECO:0000256" key="2">
    <source>
        <dbReference type="ARBA" id="ARBA00023125"/>
    </source>
</evidence>
<sequence length="477" mass="52167">MSSSFSSSLLRDNNKDVPPQTYHQLSSQIASLNLPIINRSSSADLSISTTITTTATTIATTTTAAVTTGTIIGIGTEIEEETIIETGINQILLPSSSISYMDMDQKPPTFQDYGARTSGPPPPPPPPPPQQQQSSQQPPPQPQPPPPPPPPPPPSLPPQPQSLYGVGPSNCYNSLQSSTSIAGSSHDFTRGTTAPMSSYFYQNSFPTSASAAVAVAAAATVSGTPYGTGSTGAASHFMYHQQSASSPEEHSTKIIEGGEVRINGKGKRVRKPRTIYTSLQLQELQKRFHKTQYLALPERAELASRLGLTQTQVKIWFQNRRSKHKKMSKNGFSSDRQGTDDEEGEEEESSSVDGTIASPAQQQQQHQHQQQQQQQHHQQQQQHQQQHQQQQGTTSPVLEGGWPPLHLGTHHGVTSGPLSHMSPASLHQLPHQQPTQLPPFEKYCEQVDVKPYVYDPMAGYQWQQPNSYMPPNYYSSI</sequence>
<feature type="region of interest" description="Disordered" evidence="7">
    <location>
        <begin position="100"/>
        <end position="171"/>
    </location>
</feature>
<reference evidence="10" key="3">
    <citation type="submission" date="2024-02" db="UniProtKB">
        <authorList>
            <consortium name="WormBaseParasite"/>
        </authorList>
    </citation>
    <scope>IDENTIFICATION</scope>
    <source>
        <strain evidence="10">pt0022</strain>
    </source>
</reference>
<evidence type="ECO:0000313" key="10">
    <source>
        <dbReference type="WBParaSite" id="mrna-Wban_04183"/>
    </source>
</evidence>
<dbReference type="Proteomes" id="UP000093561">
    <property type="component" value="Unassembled WGS sequence"/>
</dbReference>
<keyword evidence="3 5" id="KW-0371">Homeobox</keyword>
<evidence type="ECO:0000256" key="6">
    <source>
        <dbReference type="RuleBase" id="RU000682"/>
    </source>
</evidence>
<feature type="compositionally biased region" description="Acidic residues" evidence="7">
    <location>
        <begin position="340"/>
        <end position="350"/>
    </location>
</feature>
<dbReference type="PROSITE" id="PS50071">
    <property type="entry name" value="HOMEOBOX_2"/>
    <property type="match status" value="1"/>
</dbReference>